<dbReference type="GO" id="GO:0007165">
    <property type="term" value="P:signal transduction"/>
    <property type="evidence" value="ECO:0007669"/>
    <property type="project" value="InterPro"/>
</dbReference>
<dbReference type="InterPro" id="IPR003660">
    <property type="entry name" value="HAMP_dom"/>
</dbReference>
<keyword evidence="1" id="KW-0472">Membrane</keyword>
<dbReference type="CDD" id="cd01949">
    <property type="entry name" value="GGDEF"/>
    <property type="match status" value="1"/>
</dbReference>
<dbReference type="InterPro" id="IPR052155">
    <property type="entry name" value="Biofilm_reg_signaling"/>
</dbReference>
<evidence type="ECO:0000259" key="2">
    <source>
        <dbReference type="PROSITE" id="PS50112"/>
    </source>
</evidence>
<dbReference type="EMBL" id="SGXM01000014">
    <property type="protein sequence ID" value="RZT28992.1"/>
    <property type="molecule type" value="Genomic_DNA"/>
</dbReference>
<dbReference type="InterPro" id="IPR035965">
    <property type="entry name" value="PAS-like_dom_sf"/>
</dbReference>
<protein>
    <submittedName>
        <fullName evidence="5">PAS domain S-box-containing protein/diguanylate cyclase (GGDEF)-like protein</fullName>
    </submittedName>
</protein>
<dbReference type="InterPro" id="IPR029787">
    <property type="entry name" value="Nucleotide_cyclase"/>
</dbReference>
<dbReference type="OrthoDB" id="8929028at2"/>
<gene>
    <name evidence="5" type="ORF">EV147_5087</name>
</gene>
<dbReference type="Gene3D" id="6.10.340.10">
    <property type="match status" value="1"/>
</dbReference>
<keyword evidence="6" id="KW-1185">Reference proteome</keyword>
<dbReference type="Proteomes" id="UP000291078">
    <property type="component" value="Unassembled WGS sequence"/>
</dbReference>
<dbReference type="PROSITE" id="PS50887">
    <property type="entry name" value="GGDEF"/>
    <property type="match status" value="1"/>
</dbReference>
<sequence length="661" mass="73592">MPRLLPSLKVRIALITTVLAAVLGGGIVMGSLYYAHRDLEDALQNQQDSIVKLSADQLDTAMEDRIVMLAHLAPQLREPLGRAAHLAPDVLREQLRDTVARTVPVPSAFEAVMVADVHGTMLTMDGMPADVSDRHYFREAARTRNVVVAAPLRARTDGSRGVLVVVPVLGEAGTFMGLVGGWLNLDHPNFLVEIGHSRLGTTGFYCLVSAGAAPVYVQHPDPARAQQPARPFGDTCGVDDSASALEFLTPTRPVIARRLMATTGWELVAVLPAQEAYGPLRQMQQRFLMMSGIVLAVVALLIWLAVRQLLMPLSRLHQVVRASSSDVDAFERLPRRPQRDEIGDVTRAFIRLMRDVRERSRQLSRSERRLRAVTDTFPALLAFIDTDERYIFNNLAYERAFGIPVDRVRGMTVRELLGEERYLRARPYLQQALAGGVVSFEGEYLFPNHHWMETSYRPEWSEDGAQVVGVHIHVQDITERKLETLRLSHISRTDHLTQLQNRAAFESHLRDAMALSRAEHRLMALLYLDMDRFKAVNDAHGHATGDLLLQAFALRLRRCVREQDHVARLGGDEFAVILSDIGSAESAQRVAEAILESVGRQFYFDGILADVDVSIGVALYRGALLSEEALMRMADVLLYRAKAMGRGRFEMGPAELVAVEA</sequence>
<organism evidence="5 6">
    <name type="scientific">Cupriavidus agavae</name>
    <dbReference type="NCBI Taxonomy" id="1001822"/>
    <lineage>
        <taxon>Bacteria</taxon>
        <taxon>Pseudomonadati</taxon>
        <taxon>Pseudomonadota</taxon>
        <taxon>Betaproteobacteria</taxon>
        <taxon>Burkholderiales</taxon>
        <taxon>Burkholderiaceae</taxon>
        <taxon>Cupriavidus</taxon>
    </lineage>
</organism>
<dbReference type="GO" id="GO:0003824">
    <property type="term" value="F:catalytic activity"/>
    <property type="evidence" value="ECO:0007669"/>
    <property type="project" value="UniProtKB-ARBA"/>
</dbReference>
<dbReference type="InterPro" id="IPR013656">
    <property type="entry name" value="PAS_4"/>
</dbReference>
<keyword evidence="1" id="KW-0812">Transmembrane</keyword>
<dbReference type="GO" id="GO:0016020">
    <property type="term" value="C:membrane"/>
    <property type="evidence" value="ECO:0007669"/>
    <property type="project" value="InterPro"/>
</dbReference>
<feature type="transmembrane region" description="Helical" evidence="1">
    <location>
        <begin position="287"/>
        <end position="306"/>
    </location>
</feature>
<dbReference type="PROSITE" id="PS50885">
    <property type="entry name" value="HAMP"/>
    <property type="match status" value="1"/>
</dbReference>
<keyword evidence="1" id="KW-1133">Transmembrane helix</keyword>
<dbReference type="AlphaFoldDB" id="A0A4Q7RBG9"/>
<dbReference type="NCBIfam" id="TIGR00254">
    <property type="entry name" value="GGDEF"/>
    <property type="match status" value="1"/>
</dbReference>
<dbReference type="Gene3D" id="3.30.450.20">
    <property type="entry name" value="PAS domain"/>
    <property type="match status" value="2"/>
</dbReference>
<dbReference type="SUPFAM" id="SSF55073">
    <property type="entry name" value="Nucleotide cyclase"/>
    <property type="match status" value="1"/>
</dbReference>
<dbReference type="Pfam" id="PF00990">
    <property type="entry name" value="GGDEF"/>
    <property type="match status" value="1"/>
</dbReference>
<evidence type="ECO:0000313" key="5">
    <source>
        <dbReference type="EMBL" id="RZT28992.1"/>
    </source>
</evidence>
<dbReference type="PANTHER" id="PTHR44757">
    <property type="entry name" value="DIGUANYLATE CYCLASE DGCP"/>
    <property type="match status" value="1"/>
</dbReference>
<dbReference type="PANTHER" id="PTHR44757:SF2">
    <property type="entry name" value="BIOFILM ARCHITECTURE MAINTENANCE PROTEIN MBAA"/>
    <property type="match status" value="1"/>
</dbReference>
<accession>A0A4Q7RBG9</accession>
<dbReference type="InterPro" id="IPR000014">
    <property type="entry name" value="PAS"/>
</dbReference>
<feature type="domain" description="GGDEF" evidence="4">
    <location>
        <begin position="521"/>
        <end position="654"/>
    </location>
</feature>
<evidence type="ECO:0000313" key="6">
    <source>
        <dbReference type="Proteomes" id="UP000291078"/>
    </source>
</evidence>
<evidence type="ECO:0000256" key="1">
    <source>
        <dbReference type="SAM" id="Phobius"/>
    </source>
</evidence>
<feature type="transmembrane region" description="Helical" evidence="1">
    <location>
        <begin position="12"/>
        <end position="35"/>
    </location>
</feature>
<dbReference type="SMART" id="SM00267">
    <property type="entry name" value="GGDEF"/>
    <property type="match status" value="1"/>
</dbReference>
<dbReference type="InterPro" id="IPR000160">
    <property type="entry name" value="GGDEF_dom"/>
</dbReference>
<comment type="caution">
    <text evidence="5">The sequence shown here is derived from an EMBL/GenBank/DDBJ whole genome shotgun (WGS) entry which is preliminary data.</text>
</comment>
<evidence type="ECO:0000259" key="3">
    <source>
        <dbReference type="PROSITE" id="PS50885"/>
    </source>
</evidence>
<dbReference type="RefSeq" id="WP_130393973.1">
    <property type="nucleotide sequence ID" value="NZ_SGXM01000014.1"/>
</dbReference>
<dbReference type="Pfam" id="PF08448">
    <property type="entry name" value="PAS_4"/>
    <property type="match status" value="1"/>
</dbReference>
<dbReference type="Gene3D" id="3.30.70.270">
    <property type="match status" value="1"/>
</dbReference>
<name>A0A4Q7RBG9_9BURK</name>
<dbReference type="InterPro" id="IPR043128">
    <property type="entry name" value="Rev_trsase/Diguanyl_cyclase"/>
</dbReference>
<dbReference type="FunFam" id="3.30.70.270:FF:000001">
    <property type="entry name" value="Diguanylate cyclase domain protein"/>
    <property type="match status" value="1"/>
</dbReference>
<feature type="domain" description="PAS" evidence="2">
    <location>
        <begin position="366"/>
        <end position="436"/>
    </location>
</feature>
<dbReference type="PROSITE" id="PS50112">
    <property type="entry name" value="PAS"/>
    <property type="match status" value="1"/>
</dbReference>
<proteinExistence type="predicted"/>
<dbReference type="NCBIfam" id="TIGR00229">
    <property type="entry name" value="sensory_box"/>
    <property type="match status" value="1"/>
</dbReference>
<dbReference type="SMART" id="SM00091">
    <property type="entry name" value="PAS"/>
    <property type="match status" value="1"/>
</dbReference>
<feature type="domain" description="HAMP" evidence="3">
    <location>
        <begin position="307"/>
        <end position="361"/>
    </location>
</feature>
<dbReference type="SUPFAM" id="SSF55785">
    <property type="entry name" value="PYP-like sensor domain (PAS domain)"/>
    <property type="match status" value="1"/>
</dbReference>
<reference evidence="5 6" key="1">
    <citation type="journal article" date="2015" name="Stand. Genomic Sci.">
        <title>Genomic Encyclopedia of Bacterial and Archaeal Type Strains, Phase III: the genomes of soil and plant-associated and newly described type strains.</title>
        <authorList>
            <person name="Whitman W.B."/>
            <person name="Woyke T."/>
            <person name="Klenk H.P."/>
            <person name="Zhou Y."/>
            <person name="Lilburn T.G."/>
            <person name="Beck B.J."/>
            <person name="De Vos P."/>
            <person name="Vandamme P."/>
            <person name="Eisen J.A."/>
            <person name="Garrity G."/>
            <person name="Hugenholtz P."/>
            <person name="Kyrpides N.C."/>
        </authorList>
    </citation>
    <scope>NUCLEOTIDE SEQUENCE [LARGE SCALE GENOMIC DNA]</scope>
    <source>
        <strain evidence="5 6">ASC-9842</strain>
    </source>
</reference>
<evidence type="ECO:0000259" key="4">
    <source>
        <dbReference type="PROSITE" id="PS50887"/>
    </source>
</evidence>